<evidence type="ECO:0000256" key="1">
    <source>
        <dbReference type="SAM" id="SignalP"/>
    </source>
</evidence>
<dbReference type="EMBL" id="CAADRA010000056">
    <property type="protein sequence ID" value="VFT78110.1"/>
    <property type="molecule type" value="Genomic_DNA"/>
</dbReference>
<accession>A0A485K417</accession>
<feature type="chain" id="PRO_5036355336" evidence="1">
    <location>
        <begin position="28"/>
        <end position="678"/>
    </location>
</feature>
<reference evidence="3 4" key="1">
    <citation type="submission" date="2019-03" db="EMBL/GenBank/DDBJ databases">
        <authorList>
            <person name="Gaulin E."/>
            <person name="Dumas B."/>
        </authorList>
    </citation>
    <scope>NUCLEOTIDE SEQUENCE [LARGE SCALE GENOMIC DNA]</scope>
    <source>
        <strain evidence="3">CBS 568.67</strain>
    </source>
</reference>
<name>A0A485K417_9STRA</name>
<proteinExistence type="predicted"/>
<evidence type="ECO:0000313" key="3">
    <source>
        <dbReference type="EMBL" id="VFT78110.1"/>
    </source>
</evidence>
<dbReference type="AlphaFoldDB" id="A0A485K417"/>
<keyword evidence="4" id="KW-1185">Reference proteome</keyword>
<dbReference type="Proteomes" id="UP000332933">
    <property type="component" value="Unassembled WGS sequence"/>
</dbReference>
<evidence type="ECO:0000313" key="4">
    <source>
        <dbReference type="Proteomes" id="UP000332933"/>
    </source>
</evidence>
<keyword evidence="1" id="KW-0732">Signal</keyword>
<dbReference type="EMBL" id="VJMH01000056">
    <property type="protein sequence ID" value="KAF0719647.1"/>
    <property type="molecule type" value="Genomic_DNA"/>
</dbReference>
<reference evidence="2" key="2">
    <citation type="submission" date="2019-06" db="EMBL/GenBank/DDBJ databases">
        <title>Genomics analysis of Aphanomyces spp. identifies a new class of oomycete effector associated with host adaptation.</title>
        <authorList>
            <person name="Gaulin E."/>
        </authorList>
    </citation>
    <scope>NUCLEOTIDE SEQUENCE</scope>
    <source>
        <strain evidence="2">CBS 578.67</strain>
    </source>
</reference>
<gene>
    <name evidence="3" type="primary">Aste57867_886</name>
    <name evidence="2" type="ORF">As57867_000885</name>
    <name evidence="3" type="ORF">ASTE57867_886</name>
</gene>
<evidence type="ECO:0000313" key="2">
    <source>
        <dbReference type="EMBL" id="KAF0719647.1"/>
    </source>
</evidence>
<feature type="signal peptide" evidence="1">
    <location>
        <begin position="1"/>
        <end position="27"/>
    </location>
</feature>
<protein>
    <submittedName>
        <fullName evidence="3">Aste57867_886 protein</fullName>
    </submittedName>
</protein>
<sequence length="678" mass="76805">MLKHAAATVLLTPALFTLMSKFQDGLCEEMRLLQSLPTPPRLAPRRPADNDADLIDGVMTPWVHDHGVARLHLLTDVRLKECVVVWAMTKSRLSELDWTVYLPTLVQRPELFQKATIAAAATDLRLARWLHDQMVKRQVALWVDHDALGNVIGAGALDGLQWLLQVWNVGMPDRAQLDRFCLHRAMESRQKNVAEWMATRVPKPTLLSAYLLSDRDGDMLYDVAHAGGLDSVEFDSGRISGWSLEKSMRVLDKCLVLEHSGNVRLDRMKKYLWYATSHAKMRSLQWLVRVINPVDVHEVVYATRPFIDRKNALQIGLRRGGVPFLELFESVGVHLSPDEMDSEFNDAIRMSIDCSFGALPLWLSDDRHTYDVDSKTTAMLTWLVERRGGRAVVLRHLILKRSSSLTCFFANLVFEWISLPDTQLDGFKRLFHSWKTTATHAQRARLYDGCLRHATMHGKKAMAAWFASQMSKAAVLTCYFRDDKHGNVLHDVVDPDAKIDMDVLAPFLAHWSTVKARNVLKALPSLRTDGWLLRWLARRNARILPFQTIYNAWLTLVDTDDAEKHRIQIQCLAVGHARSVHYMLTCDPTLLVMFAKAASLAHIGRLHAMAARTVTIGELHEVETQVLVDAVVAGRRGIVRLLTRKMQDLNYDGIAYARAVALSRGDTVMSDILLRVVM</sequence>
<organism evidence="3 4">
    <name type="scientific">Aphanomyces stellatus</name>
    <dbReference type="NCBI Taxonomy" id="120398"/>
    <lineage>
        <taxon>Eukaryota</taxon>
        <taxon>Sar</taxon>
        <taxon>Stramenopiles</taxon>
        <taxon>Oomycota</taxon>
        <taxon>Saprolegniomycetes</taxon>
        <taxon>Saprolegniales</taxon>
        <taxon>Verrucalvaceae</taxon>
        <taxon>Aphanomyces</taxon>
    </lineage>
</organism>